<feature type="compositionally biased region" description="Basic and acidic residues" evidence="12">
    <location>
        <begin position="221"/>
        <end position="242"/>
    </location>
</feature>
<dbReference type="CDD" id="cd03366">
    <property type="entry name" value="TOPRIM_TopoIIA_GyrB"/>
    <property type="match status" value="1"/>
</dbReference>
<dbReference type="FunFam" id="3.30.230.10:FF:000005">
    <property type="entry name" value="DNA gyrase subunit B"/>
    <property type="match status" value="1"/>
</dbReference>
<evidence type="ECO:0000256" key="6">
    <source>
        <dbReference type="ARBA" id="ARBA00022842"/>
    </source>
</evidence>
<dbReference type="InterPro" id="IPR001241">
    <property type="entry name" value="Topo_IIA"/>
</dbReference>
<dbReference type="PROSITE" id="PS50880">
    <property type="entry name" value="TOPRIM"/>
    <property type="match status" value="1"/>
</dbReference>
<dbReference type="SUPFAM" id="SSF56719">
    <property type="entry name" value="Type II DNA topoisomerase"/>
    <property type="match status" value="1"/>
</dbReference>
<dbReference type="PANTHER" id="PTHR45866:SF1">
    <property type="entry name" value="DNA GYRASE SUBUNIT B, MITOCHONDRIAL"/>
    <property type="match status" value="1"/>
</dbReference>
<dbReference type="Pfam" id="PF01751">
    <property type="entry name" value="Toprim"/>
    <property type="match status" value="1"/>
</dbReference>
<comment type="cofactor">
    <cofactor evidence="11">
        <name>Mg(2+)</name>
        <dbReference type="ChEBI" id="CHEBI:18420"/>
    </cofactor>
    <cofactor evidence="11">
        <name>Mn(2+)</name>
        <dbReference type="ChEBI" id="CHEBI:29035"/>
    </cofactor>
    <cofactor evidence="11">
        <name>Ca(2+)</name>
        <dbReference type="ChEBI" id="CHEBI:29108"/>
    </cofactor>
    <text evidence="11">Binds two Mg(2+) per subunit. The magnesium ions form salt bridges with both the protein and the DNA. Can also accept other divalent metal cations, such as Mn(2+) or Ca(2+).</text>
</comment>
<dbReference type="Pfam" id="PF00986">
    <property type="entry name" value="DNA_gyraseB_C"/>
    <property type="match status" value="1"/>
</dbReference>
<comment type="function">
    <text evidence="11">A type II topoisomerase that negatively supercoils closed circular double-stranded (ds) DNA in an ATP-dependent manner to modulate DNA topology and maintain chromosomes in an underwound state. Negative supercoiling favors strand separation, and DNA replication, transcription, recombination and repair, all of which involve strand separation. Also able to catalyze the interconversion of other topological isomers of dsDNA rings, including catenanes and knotted rings. Type II topoisomerases break and join 2 DNA strands simultaneously in an ATP-dependent manner.</text>
</comment>
<comment type="miscellaneous">
    <text evidence="11">Few gyrases are as efficient as E.coli at forming negative supercoils. Not all organisms have 2 type II topoisomerases; in organisms with a single type II topoisomerase this enzyme also has to decatenate newly replicated chromosomes.</text>
</comment>
<dbReference type="Proteomes" id="UP000003438">
    <property type="component" value="Unassembled WGS sequence"/>
</dbReference>
<dbReference type="OrthoDB" id="9802808at2"/>
<gene>
    <name evidence="11 14" type="primary">gyrB</name>
    <name evidence="14" type="ORF">SUBVAR_07112</name>
</gene>
<keyword evidence="5 11" id="KW-0067">ATP-binding</keyword>
<proteinExistence type="inferred from homology"/>
<keyword evidence="8" id="KW-0238">DNA-binding</keyword>
<dbReference type="GO" id="GO:0005694">
    <property type="term" value="C:chromosome"/>
    <property type="evidence" value="ECO:0007669"/>
    <property type="project" value="InterPro"/>
</dbReference>
<dbReference type="eggNOG" id="COG0187">
    <property type="taxonomic scope" value="Bacteria"/>
</dbReference>
<dbReference type="GO" id="GO:0006265">
    <property type="term" value="P:DNA topological change"/>
    <property type="evidence" value="ECO:0007669"/>
    <property type="project" value="UniProtKB-UniRule"/>
</dbReference>
<dbReference type="Gene3D" id="3.30.230.10">
    <property type="match status" value="1"/>
</dbReference>
<comment type="caution">
    <text evidence="14">The sequence shown here is derived from an EMBL/GenBank/DDBJ whole genome shotgun (WGS) entry which is preliminary data.</text>
</comment>
<dbReference type="InterPro" id="IPR014721">
    <property type="entry name" value="Ribsml_uS5_D2-typ_fold_subgr"/>
</dbReference>
<dbReference type="SUPFAM" id="SSF54211">
    <property type="entry name" value="Ribosomal protein S5 domain 2-like"/>
    <property type="match status" value="1"/>
</dbReference>
<name>D1PRM7_9FIRM</name>
<comment type="subunit">
    <text evidence="11">Heterotetramer, composed of two GyrA and two GyrB chains. In the heterotetramer, GyrA contains the active site tyrosine that forms a transient covalent intermediate with DNA, while GyrB binds cofactors and catalyzes ATP hydrolysis.</text>
</comment>
<evidence type="ECO:0000259" key="13">
    <source>
        <dbReference type="PROSITE" id="PS50880"/>
    </source>
</evidence>
<dbReference type="GO" id="GO:0005524">
    <property type="term" value="F:ATP binding"/>
    <property type="evidence" value="ECO:0007669"/>
    <property type="project" value="UniProtKB-UniRule"/>
</dbReference>
<sequence length="662" mass="73122">MAEEIITETNRETATDHAYGGAQIQVLEGLEAVRKRPGMYIGSTGPSGLHHLVYEIVDNSIDEALAGYCTHIEVTIKPGNIIQVSDNGRGIPVDIQPKLGIPAVTVVYTVLHAGGKFGGEDSGYKVAGGLHGVGASVVNALSEWLTVRVRRDGAEYEQSFQRGKPDGDLKKIGSAASTGTLVIFKPDPEMFQETTQYRYETLLKRLREEAFLNAGVRITLTDERPESDRPAEEKGPENDGRSETMCYEGGIRSFVSYLCERRDLTPLTPQVMYMKGEGQGAVAEVALQYYDNSYNELILSFANNVHTPEGGTHEEGFKLALTRVLNEYGRAKGILKDKDENLSGPDAREGIIAVVSVKLQEAQFEGQTKAKLGNTFIKGLVNGVVYKALTEYFEENPAVAKAILEKATQAARARAAAKKARDLVRRKSALESNRMPGKLADCHEKDPSKTELFIVEGDSAGGSAKMGRDSNIQAILPLWGKMLNVEKARADRIYGNDKLMPVVTALGTGIGDEFDISKVRYHKIFIMADADVDGSHICTLMLTFFFRYMRPLIEHGYVYVAQPPLFKLQKGQTVKYAYNDDEMKVLSAEMPGAKVNRYKGLGEMNPDQLWETTMNPDNRVIVQIKIEDAERADEAFSILMGEQVEPRRQFIVKNAKFANLDV</sequence>
<dbReference type="GO" id="GO:0006261">
    <property type="term" value="P:DNA-templated DNA replication"/>
    <property type="evidence" value="ECO:0007669"/>
    <property type="project" value="UniProtKB-UniRule"/>
</dbReference>
<evidence type="ECO:0000256" key="9">
    <source>
        <dbReference type="ARBA" id="ARBA00023235"/>
    </source>
</evidence>
<feature type="domain" description="Toprim" evidence="13">
    <location>
        <begin position="450"/>
        <end position="564"/>
    </location>
</feature>
<dbReference type="InterPro" id="IPR006171">
    <property type="entry name" value="TOPRIM_dom"/>
</dbReference>
<dbReference type="GO" id="GO:0034335">
    <property type="term" value="F:DNA negative supercoiling activity"/>
    <property type="evidence" value="ECO:0007669"/>
    <property type="project" value="UniProtKB-ARBA"/>
</dbReference>
<dbReference type="SUPFAM" id="SSF55874">
    <property type="entry name" value="ATPase domain of HSP90 chaperone/DNA topoisomerase II/histidine kinase"/>
    <property type="match status" value="1"/>
</dbReference>
<evidence type="ECO:0000256" key="4">
    <source>
        <dbReference type="ARBA" id="ARBA00022741"/>
    </source>
</evidence>
<protein>
    <recommendedName>
        <fullName evidence="11">DNA gyrase subunit B</fullName>
        <ecNumber evidence="11">5.6.2.2</ecNumber>
    </recommendedName>
</protein>
<evidence type="ECO:0000256" key="12">
    <source>
        <dbReference type="SAM" id="MobiDB-lite"/>
    </source>
</evidence>
<dbReference type="RefSeq" id="WP_007048460.1">
    <property type="nucleotide sequence ID" value="NZ_GG704771.1"/>
</dbReference>
<dbReference type="AlphaFoldDB" id="D1PRM7"/>
<feature type="site" description="Interaction with DNA" evidence="11">
    <location>
        <position position="481"/>
    </location>
</feature>
<feature type="site" description="Interaction with DNA" evidence="11">
    <location>
        <position position="484"/>
    </location>
</feature>
<dbReference type="InterPro" id="IPR013760">
    <property type="entry name" value="Topo_IIA-like_dom_sf"/>
</dbReference>
<feature type="binding site" evidence="11">
    <location>
        <position position="529"/>
    </location>
    <ligand>
        <name>Mg(2+)</name>
        <dbReference type="ChEBI" id="CHEBI:18420"/>
        <label>2</label>
    </ligand>
</feature>
<feature type="binding site" evidence="11">
    <location>
        <position position="531"/>
    </location>
    <ligand>
        <name>Mg(2+)</name>
        <dbReference type="ChEBI" id="CHEBI:18420"/>
        <label>2</label>
    </ligand>
</feature>
<dbReference type="Gene3D" id="3.40.50.670">
    <property type="match status" value="1"/>
</dbReference>
<dbReference type="GO" id="GO:0005737">
    <property type="term" value="C:cytoplasm"/>
    <property type="evidence" value="ECO:0007669"/>
    <property type="project" value="UniProtKB-SubCell"/>
</dbReference>
<dbReference type="InterPro" id="IPR002288">
    <property type="entry name" value="DNA_gyrase_B_C"/>
</dbReference>
<dbReference type="Pfam" id="PF02518">
    <property type="entry name" value="HATPase_c"/>
    <property type="match status" value="1"/>
</dbReference>
<keyword evidence="11" id="KW-0963">Cytoplasm</keyword>
<dbReference type="CDD" id="cd00822">
    <property type="entry name" value="TopoII_Trans_DNA_gyrase"/>
    <property type="match status" value="1"/>
</dbReference>
<dbReference type="InterPro" id="IPR018522">
    <property type="entry name" value="TopoIIA_CS"/>
</dbReference>
<evidence type="ECO:0000256" key="7">
    <source>
        <dbReference type="ARBA" id="ARBA00023029"/>
    </source>
</evidence>
<dbReference type="GO" id="GO:0046872">
    <property type="term" value="F:metal ion binding"/>
    <property type="evidence" value="ECO:0007669"/>
    <property type="project" value="UniProtKB-KW"/>
</dbReference>
<dbReference type="Pfam" id="PF00204">
    <property type="entry name" value="DNA_gyraseB"/>
    <property type="match status" value="1"/>
</dbReference>
<dbReference type="PRINTS" id="PR01159">
    <property type="entry name" value="DNAGYRASEB"/>
</dbReference>
<dbReference type="SMART" id="SM00433">
    <property type="entry name" value="TOP2c"/>
    <property type="match status" value="1"/>
</dbReference>
<dbReference type="Gene3D" id="3.30.565.10">
    <property type="entry name" value="Histidine kinase-like ATPase, C-terminal domain"/>
    <property type="match status" value="1"/>
</dbReference>
<dbReference type="FunFam" id="3.30.565.10:FF:000002">
    <property type="entry name" value="DNA gyrase subunit B"/>
    <property type="match status" value="1"/>
</dbReference>
<dbReference type="InterPro" id="IPR011557">
    <property type="entry name" value="GyrB"/>
</dbReference>
<feature type="region of interest" description="Disordered" evidence="12">
    <location>
        <begin position="221"/>
        <end position="245"/>
    </location>
</feature>
<dbReference type="EC" id="5.6.2.2" evidence="11"/>
<feature type="binding site" evidence="11">
    <location>
        <position position="456"/>
    </location>
    <ligand>
        <name>Mg(2+)</name>
        <dbReference type="ChEBI" id="CHEBI:18420"/>
        <label>1</label>
        <note>catalytic</note>
    </ligand>
</feature>
<organism evidence="14 15">
    <name type="scientific">Subdoligranulum variabile DSM 15176</name>
    <dbReference type="NCBI Taxonomy" id="411471"/>
    <lineage>
        <taxon>Bacteria</taxon>
        <taxon>Bacillati</taxon>
        <taxon>Bacillota</taxon>
        <taxon>Clostridia</taxon>
        <taxon>Eubacteriales</taxon>
        <taxon>Oscillospiraceae</taxon>
        <taxon>Subdoligranulum</taxon>
    </lineage>
</organism>
<comment type="catalytic activity">
    <reaction evidence="1 11">
        <text>ATP-dependent breakage, passage and rejoining of double-stranded DNA.</text>
        <dbReference type="EC" id="5.6.2.2"/>
    </reaction>
</comment>
<dbReference type="HOGENOM" id="CLU_006146_4_1_9"/>
<dbReference type="SMART" id="SM00387">
    <property type="entry name" value="HATPase_c"/>
    <property type="match status" value="1"/>
</dbReference>
<evidence type="ECO:0000313" key="15">
    <source>
        <dbReference type="Proteomes" id="UP000003438"/>
    </source>
</evidence>
<evidence type="ECO:0000256" key="3">
    <source>
        <dbReference type="ARBA" id="ARBA00022723"/>
    </source>
</evidence>
<keyword evidence="6 11" id="KW-0460">Magnesium</keyword>
<keyword evidence="3 11" id="KW-0479">Metal-binding</keyword>
<dbReference type="CDD" id="cd16928">
    <property type="entry name" value="HATPase_GyrB-like"/>
    <property type="match status" value="1"/>
</dbReference>
<reference evidence="14" key="1">
    <citation type="submission" date="2009-12" db="EMBL/GenBank/DDBJ databases">
        <authorList>
            <person name="Weinstock G."/>
            <person name="Sodergren E."/>
            <person name="Clifton S."/>
            <person name="Fulton L."/>
            <person name="Fulton B."/>
            <person name="Courtney L."/>
            <person name="Fronick C."/>
            <person name="Harrison M."/>
            <person name="Strong C."/>
            <person name="Farmer C."/>
            <person name="Delahaunty K."/>
            <person name="Markovic C."/>
            <person name="Hall O."/>
            <person name="Minx P."/>
            <person name="Tomlinson C."/>
            <person name="Mitreva M."/>
            <person name="Nelson J."/>
            <person name="Hou S."/>
            <person name="Wollam A."/>
            <person name="Pepin K.H."/>
            <person name="Johnson M."/>
            <person name="Bhonagiri V."/>
            <person name="Nash W.E."/>
            <person name="Warren W."/>
            <person name="Chinwalla A."/>
            <person name="Mardis E.R."/>
            <person name="Wilson R.K."/>
        </authorList>
    </citation>
    <scope>NUCLEOTIDE SEQUENCE [LARGE SCALE GENOMIC DNA]</scope>
    <source>
        <strain evidence="14">DSM 15176</strain>
    </source>
</reference>
<dbReference type="InterPro" id="IPR013759">
    <property type="entry name" value="Topo_IIA_B_C"/>
</dbReference>
<dbReference type="PROSITE" id="PS00177">
    <property type="entry name" value="TOPOISOMERASE_II"/>
    <property type="match status" value="1"/>
</dbReference>
<dbReference type="STRING" id="411471.SUBVAR_07112"/>
<dbReference type="PANTHER" id="PTHR45866">
    <property type="entry name" value="DNA GYRASE/TOPOISOMERASE SUBUNIT B"/>
    <property type="match status" value="1"/>
</dbReference>
<evidence type="ECO:0000256" key="11">
    <source>
        <dbReference type="HAMAP-Rule" id="MF_01898"/>
    </source>
</evidence>
<dbReference type="InterPro" id="IPR036890">
    <property type="entry name" value="HATPase_C_sf"/>
</dbReference>
<dbReference type="GO" id="GO:0003677">
    <property type="term" value="F:DNA binding"/>
    <property type="evidence" value="ECO:0007669"/>
    <property type="project" value="UniProtKB-KW"/>
</dbReference>
<comment type="subunit">
    <text evidence="10">Heterotetramer composed of ParC and ParE.</text>
</comment>
<dbReference type="EMBL" id="ACBY02000064">
    <property type="protein sequence ID" value="EFB74644.1"/>
    <property type="molecule type" value="Genomic_DNA"/>
</dbReference>
<dbReference type="InterPro" id="IPR013506">
    <property type="entry name" value="Topo_IIA_bsu_dom2"/>
</dbReference>
<comment type="similarity">
    <text evidence="2 11">Belongs to the type II topoisomerase GyrB family.</text>
</comment>
<feature type="binding site" evidence="11">
    <location>
        <position position="529"/>
    </location>
    <ligand>
        <name>Mg(2+)</name>
        <dbReference type="ChEBI" id="CHEBI:18420"/>
        <label>1</label>
        <note>catalytic</note>
    </ligand>
</feature>
<dbReference type="NCBIfam" id="NF004189">
    <property type="entry name" value="PRK05644.1"/>
    <property type="match status" value="1"/>
</dbReference>
<dbReference type="InterPro" id="IPR020568">
    <property type="entry name" value="Ribosomal_Su5_D2-typ_SF"/>
</dbReference>
<dbReference type="NCBIfam" id="TIGR01059">
    <property type="entry name" value="gyrB"/>
    <property type="match status" value="1"/>
</dbReference>
<keyword evidence="15" id="KW-1185">Reference proteome</keyword>
<dbReference type="InterPro" id="IPR034160">
    <property type="entry name" value="TOPRIM_GyrB"/>
</dbReference>
<evidence type="ECO:0000256" key="10">
    <source>
        <dbReference type="ARBA" id="ARBA00063644"/>
    </source>
</evidence>
<keyword evidence="7 11" id="KW-0799">Topoisomerase</keyword>
<accession>D1PRM7</accession>
<evidence type="ECO:0000256" key="8">
    <source>
        <dbReference type="ARBA" id="ARBA00023125"/>
    </source>
</evidence>
<dbReference type="PRINTS" id="PR00418">
    <property type="entry name" value="TPI2FAMILY"/>
</dbReference>
<dbReference type="InterPro" id="IPR003594">
    <property type="entry name" value="HATPase_dom"/>
</dbReference>
<evidence type="ECO:0000256" key="5">
    <source>
        <dbReference type="ARBA" id="ARBA00022840"/>
    </source>
</evidence>
<dbReference type="InterPro" id="IPR000565">
    <property type="entry name" value="Topo_IIA_B"/>
</dbReference>
<evidence type="ECO:0000256" key="1">
    <source>
        <dbReference type="ARBA" id="ARBA00000185"/>
    </source>
</evidence>
<comment type="subcellular location">
    <subcellularLocation>
        <location evidence="11">Cytoplasm</location>
    </subcellularLocation>
</comment>
<keyword evidence="4 11" id="KW-0547">Nucleotide-binding</keyword>
<dbReference type="FunFam" id="3.40.50.670:FF:000002">
    <property type="entry name" value="DNA gyrase subunit B"/>
    <property type="match status" value="1"/>
</dbReference>
<evidence type="ECO:0000313" key="14">
    <source>
        <dbReference type="EMBL" id="EFB74644.1"/>
    </source>
</evidence>
<dbReference type="NCBIfam" id="NF011501">
    <property type="entry name" value="PRK14939.1"/>
    <property type="match status" value="1"/>
</dbReference>
<dbReference type="HAMAP" id="MF_01898">
    <property type="entry name" value="GyrB"/>
    <property type="match status" value="1"/>
</dbReference>
<keyword evidence="9 11" id="KW-0413">Isomerase</keyword>
<evidence type="ECO:0000256" key="2">
    <source>
        <dbReference type="ARBA" id="ARBA00010708"/>
    </source>
</evidence>